<name>A0A6J6GVM0_9ZZZZ</name>
<dbReference type="SUPFAM" id="SSF54637">
    <property type="entry name" value="Thioesterase/thiol ester dehydrase-isomerase"/>
    <property type="match status" value="2"/>
</dbReference>
<dbReference type="InterPro" id="IPR029069">
    <property type="entry name" value="HotDog_dom_sf"/>
</dbReference>
<feature type="domain" description="Acyl-ACP thioesterase N-terminal hotdog" evidence="2">
    <location>
        <begin position="19"/>
        <end position="138"/>
    </location>
</feature>
<evidence type="ECO:0000259" key="3">
    <source>
        <dbReference type="Pfam" id="PF20791"/>
    </source>
</evidence>
<dbReference type="GO" id="GO:0016790">
    <property type="term" value="F:thiolester hydrolase activity"/>
    <property type="evidence" value="ECO:0007669"/>
    <property type="project" value="InterPro"/>
</dbReference>
<evidence type="ECO:0000259" key="2">
    <source>
        <dbReference type="Pfam" id="PF01643"/>
    </source>
</evidence>
<feature type="compositionally biased region" description="Polar residues" evidence="1">
    <location>
        <begin position="1"/>
        <end position="21"/>
    </location>
</feature>
<dbReference type="AlphaFoldDB" id="A0A6J6GVM0"/>
<accession>A0A6J6GVM0</accession>
<proteinExistence type="predicted"/>
<feature type="region of interest" description="Disordered" evidence="1">
    <location>
        <begin position="1"/>
        <end position="26"/>
    </location>
</feature>
<protein>
    <submittedName>
        <fullName evidence="4">Unannotated protein</fullName>
    </submittedName>
</protein>
<dbReference type="InterPro" id="IPR002864">
    <property type="entry name" value="Acyl-ACP_thioesterase_NHD"/>
</dbReference>
<dbReference type="Gene3D" id="3.10.129.10">
    <property type="entry name" value="Hotdog Thioesterase"/>
    <property type="match status" value="1"/>
</dbReference>
<dbReference type="GO" id="GO:0006633">
    <property type="term" value="P:fatty acid biosynthetic process"/>
    <property type="evidence" value="ECO:0007669"/>
    <property type="project" value="InterPro"/>
</dbReference>
<reference evidence="4" key="1">
    <citation type="submission" date="2020-05" db="EMBL/GenBank/DDBJ databases">
        <authorList>
            <person name="Chiriac C."/>
            <person name="Salcher M."/>
            <person name="Ghai R."/>
            <person name="Kavagutti S V."/>
        </authorList>
    </citation>
    <scope>NUCLEOTIDE SEQUENCE</scope>
</reference>
<evidence type="ECO:0000256" key="1">
    <source>
        <dbReference type="SAM" id="MobiDB-lite"/>
    </source>
</evidence>
<dbReference type="Pfam" id="PF20791">
    <property type="entry name" value="Acyl-ACP_TE_C"/>
    <property type="match status" value="1"/>
</dbReference>
<sequence length="255" mass="28291">MSDANQSATSPSPIAQSGRKFSTSRKVRLGDVTPKGRVRLDAVARYLQDIATDDSLDGNYSEPHSWVVRRTQMWVTAFPKYLDEISLTTWCGALGSHWAERRTQIKCAGEVVIETAALWVRVDFKTMKPVALSKEMTELLSSATNGRKISSRLEIGRNLPDLTSNNATSQDWPIRFSDMDAVGHLNNAAYWEVLEEYLGANSGKRAPLRATVEHHGAIDPGDKVQIVTQNLQGRIILRHVLDDGEVAAVTEVIFE</sequence>
<dbReference type="InterPro" id="IPR049427">
    <property type="entry name" value="Acyl-ACP_TE_C"/>
</dbReference>
<feature type="domain" description="Acyl-ACP thioesterase-like C-terminal" evidence="3">
    <location>
        <begin position="166"/>
        <end position="238"/>
    </location>
</feature>
<gene>
    <name evidence="4" type="ORF">UFOPK1826_00942</name>
</gene>
<dbReference type="EMBL" id="CAEZUN010000112">
    <property type="protein sequence ID" value="CAB4605086.1"/>
    <property type="molecule type" value="Genomic_DNA"/>
</dbReference>
<evidence type="ECO:0000313" key="4">
    <source>
        <dbReference type="EMBL" id="CAB4605086.1"/>
    </source>
</evidence>
<organism evidence="4">
    <name type="scientific">freshwater metagenome</name>
    <dbReference type="NCBI Taxonomy" id="449393"/>
    <lineage>
        <taxon>unclassified sequences</taxon>
        <taxon>metagenomes</taxon>
        <taxon>ecological metagenomes</taxon>
    </lineage>
</organism>
<dbReference type="Pfam" id="PF01643">
    <property type="entry name" value="Acyl-ACP_TE"/>
    <property type="match status" value="1"/>
</dbReference>